<feature type="domain" description="DUF4214" evidence="1">
    <location>
        <begin position="64"/>
        <end position="104"/>
    </location>
</feature>
<reference evidence="2" key="1">
    <citation type="journal article" date="2014" name="Int. J. Syst. Evol. Microbiol.">
        <title>Complete genome of a new Firmicutes species belonging to the dominant human colonic microbiota ('Ruminococcus bicirculans') reveals two chromosomes and a selective capacity to utilize plant glucans.</title>
        <authorList>
            <consortium name="NISC Comparative Sequencing Program"/>
            <person name="Wegmann U."/>
            <person name="Louis P."/>
            <person name="Goesmann A."/>
            <person name="Henrissat B."/>
            <person name="Duncan S.H."/>
            <person name="Flint H.J."/>
        </authorList>
    </citation>
    <scope>NUCLEOTIDE SEQUENCE</scope>
    <source>
        <strain evidence="2">NBRC 107169</strain>
    </source>
</reference>
<dbReference type="EMBL" id="BSNI01000002">
    <property type="protein sequence ID" value="GLQ17177.1"/>
    <property type="molecule type" value="Genomic_DNA"/>
</dbReference>
<gene>
    <name evidence="2" type="ORF">GCM10007879_14260</name>
</gene>
<keyword evidence="3" id="KW-1185">Reference proteome</keyword>
<organism evidence="2 3">
    <name type="scientific">Maritalea porphyrae</name>
    <dbReference type="NCBI Taxonomy" id="880732"/>
    <lineage>
        <taxon>Bacteria</taxon>
        <taxon>Pseudomonadati</taxon>
        <taxon>Pseudomonadota</taxon>
        <taxon>Alphaproteobacteria</taxon>
        <taxon>Hyphomicrobiales</taxon>
        <taxon>Devosiaceae</taxon>
        <taxon>Maritalea</taxon>
    </lineage>
</organism>
<dbReference type="Pfam" id="PF13946">
    <property type="entry name" value="DUF4214"/>
    <property type="match status" value="1"/>
</dbReference>
<dbReference type="SUPFAM" id="SSF51120">
    <property type="entry name" value="beta-Roll"/>
    <property type="match status" value="1"/>
</dbReference>
<evidence type="ECO:0000259" key="1">
    <source>
        <dbReference type="Pfam" id="PF13946"/>
    </source>
</evidence>
<evidence type="ECO:0000313" key="3">
    <source>
        <dbReference type="Proteomes" id="UP001161405"/>
    </source>
</evidence>
<dbReference type="InterPro" id="IPR038255">
    <property type="entry name" value="PBS_linker_sf"/>
</dbReference>
<comment type="caution">
    <text evidence="2">The sequence shown here is derived from an EMBL/GenBank/DDBJ whole genome shotgun (WGS) entry which is preliminary data.</text>
</comment>
<dbReference type="InterPro" id="IPR048165">
    <property type="entry name" value="Bluetail_dom"/>
</dbReference>
<evidence type="ECO:0000313" key="2">
    <source>
        <dbReference type="EMBL" id="GLQ17177.1"/>
    </source>
</evidence>
<name>A0ABQ5UR95_9HYPH</name>
<dbReference type="Pfam" id="PF00353">
    <property type="entry name" value="HemolysinCabind"/>
    <property type="match status" value="3"/>
</dbReference>
<accession>A0ABQ5UR95</accession>
<proteinExistence type="predicted"/>
<dbReference type="InterPro" id="IPR011049">
    <property type="entry name" value="Serralysin-like_metalloprot_C"/>
</dbReference>
<sequence length="1171" mass="114566">MGAKETITQIYVGYYDRAPDPVGLQYWIGRLNDGMSVADIAQSFSVQDESTAKYPYLVTPDVISPKSFINDIYQNLFNRAPDAEGEAYWLAQLAGGTPVGEMIIDIISGAKDDDTNKDKTMLDNKVAVGIDFAEDTGLISGLDYENNTAAKKAAADVLDGVDATEASVTAAKAETDAFVSGEGVVGKTLNLTTGIDQGDAFVGTSNNDTFVSDNTVGAAPTASAADILDGGAGTDTLNIYSGPGLGISVPQISNIENVNIFDADVNVDFSGATGAKMVTMTRGDGQKTVTVADGTEVGFKDITLASDGAAVDLGANFGGTATAATVHLDKISAGTTPGNDDVTIMGAKLTDVTIKTAGTKSAVNSLNVAGATKVTVDAGVDLSTAGLNTTGIDGTLMVTGAGKITLGALDPGFDTIDASGNTGGVLATLDGEKDTNFKGSSGDDTVTAGSSYAASATAAIDGGDGTDSLILTNSNQIDAAAEGARYTNFETLNLFNSGAGAVDMDHIAGITKVVLDDDGAGASVKDLSAAQAAAITVADGSGGLGINVKGATDVGQKDVVKVSATTQETAGANTIAFGAVSMAGVETLEITGNSTTSDTTAALSKTGSVTLTTAGATALENIKLVNGGVNNTNVADNNSITVDAGHTGLNLVVDASGTTGDTTINAAAYNTATGTKLTGGSGNDVLSGSGQADTIVGGAGDDTITGDAATTVLTAGTAQVSTLTVAGTIEVGDVFTATVNGTDYSFTAAATTAASVATGLAGVIGNAGGALGGAASAAGGVVTLTGQGNGSAFTLSSTASNVQAVKETSTITVATGTYDVGDVITTTVQGTAVTYTVAGTPEDQDAVAAGIAAAIQGNGATAAVVDATAATNIVTLTSDIAGVAYSLTSTVTTNAAATQATETLTPSDLETGELFTVTVGGSSYSEVFNTDVSTTLANFVTSHGAAINAQTGGTLSSTATTVVITGPASGAALTGGGVAAGITGGDGGTVSAASVAGVSVTANANPTVAETVAAVQQGATNTQDLNSATTQTAVAEVTSGGSAADKLTGGTGDDVFTFLAGGSNAANVDVITDLDLGSNAASGSVDTLSFQDTFGGTLTTTTLAASEPTIDAQANLTAAFGVAVAALSDGEAATFTYGSKTYLAFDGATNDYLVDVTGMTGTLDASDLAVF</sequence>
<dbReference type="Proteomes" id="UP001161405">
    <property type="component" value="Unassembled WGS sequence"/>
</dbReference>
<reference evidence="2" key="2">
    <citation type="submission" date="2023-01" db="EMBL/GenBank/DDBJ databases">
        <title>Draft genome sequence of Maritalea porphyrae strain NBRC 107169.</title>
        <authorList>
            <person name="Sun Q."/>
            <person name="Mori K."/>
        </authorList>
    </citation>
    <scope>NUCLEOTIDE SEQUENCE</scope>
    <source>
        <strain evidence="2">NBRC 107169</strain>
    </source>
</reference>
<dbReference type="PRINTS" id="PR00313">
    <property type="entry name" value="CABNDNGRPT"/>
</dbReference>
<dbReference type="NCBIfam" id="NF041519">
    <property type="entry name" value="bluetail"/>
    <property type="match status" value="1"/>
</dbReference>
<dbReference type="RefSeq" id="WP_284363130.1">
    <property type="nucleotide sequence ID" value="NZ_BSNI01000002.1"/>
</dbReference>
<dbReference type="InterPro" id="IPR025282">
    <property type="entry name" value="DUF4214"/>
</dbReference>
<dbReference type="InterPro" id="IPR001343">
    <property type="entry name" value="Hemolysn_Ca-bd"/>
</dbReference>
<protein>
    <recommendedName>
        <fullName evidence="1">DUF4214 domain-containing protein</fullName>
    </recommendedName>
</protein>
<dbReference type="Gene3D" id="1.10.3130.20">
    <property type="entry name" value="Phycobilisome linker domain"/>
    <property type="match status" value="1"/>
</dbReference>
<dbReference type="Gene3D" id="2.150.10.10">
    <property type="entry name" value="Serralysin-like metalloprotease, C-terminal"/>
    <property type="match status" value="1"/>
</dbReference>